<evidence type="ECO:0000313" key="3">
    <source>
        <dbReference type="Proteomes" id="UP000769766"/>
    </source>
</evidence>
<dbReference type="PANTHER" id="PTHR42759">
    <property type="entry name" value="MOXR FAMILY PROTEIN"/>
    <property type="match status" value="1"/>
</dbReference>
<dbReference type="Proteomes" id="UP000769766">
    <property type="component" value="Unassembled WGS sequence"/>
</dbReference>
<feature type="non-terminal residue" evidence="2">
    <location>
        <position position="117"/>
    </location>
</feature>
<dbReference type="InterPro" id="IPR011703">
    <property type="entry name" value="ATPase_AAA-3"/>
</dbReference>
<dbReference type="InterPro" id="IPR027417">
    <property type="entry name" value="P-loop_NTPase"/>
</dbReference>
<sequence length="117" mass="12899">MKPKTFHPAESDGLLREKLQQLQRNISKVLIGKEEEIKTALVGLLAQGHLLIEDVPGVGKTTLARALAKSVACSFQRIQFTPDLLPSDILGVSIYHPQKEQFEFKGGPIFAHIILAD</sequence>
<gene>
    <name evidence="2" type="ORF">HYY20_09160</name>
</gene>
<dbReference type="Pfam" id="PF07726">
    <property type="entry name" value="AAA_3"/>
    <property type="match status" value="1"/>
</dbReference>
<dbReference type="Gene3D" id="3.40.50.300">
    <property type="entry name" value="P-loop containing nucleotide triphosphate hydrolases"/>
    <property type="match status" value="1"/>
</dbReference>
<dbReference type="GO" id="GO:0016887">
    <property type="term" value="F:ATP hydrolysis activity"/>
    <property type="evidence" value="ECO:0007669"/>
    <property type="project" value="InterPro"/>
</dbReference>
<dbReference type="InterPro" id="IPR050764">
    <property type="entry name" value="CbbQ/NirQ/NorQ/GpvN"/>
</dbReference>
<feature type="domain" description="ATPase AAA-3" evidence="1">
    <location>
        <begin position="49"/>
        <end position="117"/>
    </location>
</feature>
<dbReference type="AlphaFoldDB" id="A0A932CPQ0"/>
<proteinExistence type="predicted"/>
<dbReference type="GO" id="GO:0005524">
    <property type="term" value="F:ATP binding"/>
    <property type="evidence" value="ECO:0007669"/>
    <property type="project" value="InterPro"/>
</dbReference>
<organism evidence="2 3">
    <name type="scientific">Tectimicrobiota bacterium</name>
    <dbReference type="NCBI Taxonomy" id="2528274"/>
    <lineage>
        <taxon>Bacteria</taxon>
        <taxon>Pseudomonadati</taxon>
        <taxon>Nitrospinota/Tectimicrobiota group</taxon>
        <taxon>Candidatus Tectimicrobiota</taxon>
    </lineage>
</organism>
<reference evidence="2" key="1">
    <citation type="submission" date="2020-07" db="EMBL/GenBank/DDBJ databases">
        <title>Huge and variable diversity of episymbiotic CPR bacteria and DPANN archaea in groundwater ecosystems.</title>
        <authorList>
            <person name="He C.Y."/>
            <person name="Keren R."/>
            <person name="Whittaker M."/>
            <person name="Farag I.F."/>
            <person name="Doudna J."/>
            <person name="Cate J.H.D."/>
            <person name="Banfield J.F."/>
        </authorList>
    </citation>
    <scope>NUCLEOTIDE SEQUENCE</scope>
    <source>
        <strain evidence="2">NC_groundwater_672_Ag_B-0.1um_62_36</strain>
    </source>
</reference>
<name>A0A932CPQ0_UNCTE</name>
<comment type="caution">
    <text evidence="2">The sequence shown here is derived from an EMBL/GenBank/DDBJ whole genome shotgun (WGS) entry which is preliminary data.</text>
</comment>
<dbReference type="EMBL" id="JACPRF010000276">
    <property type="protein sequence ID" value="MBI2877036.1"/>
    <property type="molecule type" value="Genomic_DNA"/>
</dbReference>
<evidence type="ECO:0000313" key="2">
    <source>
        <dbReference type="EMBL" id="MBI2877036.1"/>
    </source>
</evidence>
<evidence type="ECO:0000259" key="1">
    <source>
        <dbReference type="Pfam" id="PF07726"/>
    </source>
</evidence>
<protein>
    <submittedName>
        <fullName evidence="2">AAA family ATPase</fullName>
    </submittedName>
</protein>
<dbReference type="PANTHER" id="PTHR42759:SF5">
    <property type="entry name" value="METHANOL DEHYDROGENASE REGULATOR"/>
    <property type="match status" value="1"/>
</dbReference>
<dbReference type="SUPFAM" id="SSF52540">
    <property type="entry name" value="P-loop containing nucleoside triphosphate hydrolases"/>
    <property type="match status" value="1"/>
</dbReference>
<accession>A0A932CPQ0</accession>